<keyword evidence="2" id="KW-1185">Reference proteome</keyword>
<dbReference type="STRING" id="1745343.A0A2J6PLT9"/>
<dbReference type="AlphaFoldDB" id="A0A2J6PLT9"/>
<proteinExistence type="predicted"/>
<dbReference type="PANTHER" id="PTHR18901">
    <property type="entry name" value="2-DEOXYGLUCOSE-6-PHOSPHATE PHOSPHATASE 2"/>
    <property type="match status" value="1"/>
</dbReference>
<dbReference type="InterPro" id="IPR023198">
    <property type="entry name" value="PGP-like_dom2"/>
</dbReference>
<dbReference type="GO" id="GO:0016791">
    <property type="term" value="F:phosphatase activity"/>
    <property type="evidence" value="ECO:0007669"/>
    <property type="project" value="TreeGrafter"/>
</dbReference>
<dbReference type="SFLD" id="SFLDG01129">
    <property type="entry name" value="C1.5:_HAD__Beta-PGM__Phosphata"/>
    <property type="match status" value="1"/>
</dbReference>
<accession>A0A2J6PLT9</accession>
<dbReference type="Proteomes" id="UP000235672">
    <property type="component" value="Unassembled WGS sequence"/>
</dbReference>
<dbReference type="OrthoDB" id="40579at2759"/>
<protein>
    <submittedName>
        <fullName evidence="1">HAD-like protein</fullName>
    </submittedName>
</protein>
<dbReference type="PANTHER" id="PTHR18901:SF42">
    <property type="entry name" value="SUPERFAMILY HYDROLASE, PUTATIVE-RELATED"/>
    <property type="match status" value="1"/>
</dbReference>
<evidence type="ECO:0000313" key="1">
    <source>
        <dbReference type="EMBL" id="PMD15032.1"/>
    </source>
</evidence>
<dbReference type="NCBIfam" id="TIGR01509">
    <property type="entry name" value="HAD-SF-IA-v3"/>
    <property type="match status" value="1"/>
</dbReference>
<reference evidence="1 2" key="1">
    <citation type="submission" date="2016-05" db="EMBL/GenBank/DDBJ databases">
        <title>A degradative enzymes factory behind the ericoid mycorrhizal symbiosis.</title>
        <authorList>
            <consortium name="DOE Joint Genome Institute"/>
            <person name="Martino E."/>
            <person name="Morin E."/>
            <person name="Grelet G."/>
            <person name="Kuo A."/>
            <person name="Kohler A."/>
            <person name="Daghino S."/>
            <person name="Barry K."/>
            <person name="Choi C."/>
            <person name="Cichocki N."/>
            <person name="Clum A."/>
            <person name="Copeland A."/>
            <person name="Hainaut M."/>
            <person name="Haridas S."/>
            <person name="Labutti K."/>
            <person name="Lindquist E."/>
            <person name="Lipzen A."/>
            <person name="Khouja H.-R."/>
            <person name="Murat C."/>
            <person name="Ohm R."/>
            <person name="Olson A."/>
            <person name="Spatafora J."/>
            <person name="Veneault-Fourrey C."/>
            <person name="Henrissat B."/>
            <person name="Grigoriev I."/>
            <person name="Martin F."/>
            <person name="Perotto S."/>
        </authorList>
    </citation>
    <scope>NUCLEOTIDE SEQUENCE [LARGE SCALE GENOMIC DNA]</scope>
    <source>
        <strain evidence="1 2">UAMH 7357</strain>
    </source>
</reference>
<dbReference type="Gene3D" id="1.10.150.240">
    <property type="entry name" value="Putative phosphatase, domain 2"/>
    <property type="match status" value="1"/>
</dbReference>
<dbReference type="SFLD" id="SFLDS00003">
    <property type="entry name" value="Haloacid_Dehalogenase"/>
    <property type="match status" value="1"/>
</dbReference>
<dbReference type="InterPro" id="IPR006439">
    <property type="entry name" value="HAD-SF_hydro_IA"/>
</dbReference>
<gene>
    <name evidence="1" type="ORF">NA56DRAFT_635125</name>
</gene>
<name>A0A2J6PLT9_9HELO</name>
<dbReference type="FunFam" id="1.10.150.240:FF:000001">
    <property type="entry name" value="Haloacid dehalogenase-like hydrolase domain"/>
    <property type="match status" value="1"/>
</dbReference>
<dbReference type="InterPro" id="IPR023214">
    <property type="entry name" value="HAD_sf"/>
</dbReference>
<dbReference type="Gene3D" id="3.40.50.1000">
    <property type="entry name" value="HAD superfamily/HAD-like"/>
    <property type="match status" value="1"/>
</dbReference>
<evidence type="ECO:0000313" key="2">
    <source>
        <dbReference type="Proteomes" id="UP000235672"/>
    </source>
</evidence>
<dbReference type="Pfam" id="PF00702">
    <property type="entry name" value="Hydrolase"/>
    <property type="match status" value="1"/>
</dbReference>
<dbReference type="SUPFAM" id="SSF56784">
    <property type="entry name" value="HAD-like"/>
    <property type="match status" value="1"/>
</dbReference>
<organism evidence="1 2">
    <name type="scientific">Hyaloscypha hepaticicola</name>
    <dbReference type="NCBI Taxonomy" id="2082293"/>
    <lineage>
        <taxon>Eukaryota</taxon>
        <taxon>Fungi</taxon>
        <taxon>Dikarya</taxon>
        <taxon>Ascomycota</taxon>
        <taxon>Pezizomycotina</taxon>
        <taxon>Leotiomycetes</taxon>
        <taxon>Helotiales</taxon>
        <taxon>Hyaloscyphaceae</taxon>
        <taxon>Hyaloscypha</taxon>
    </lineage>
</organism>
<sequence length="278" mass="31039">MASTKKPNFPPVRACIFDMDGLLINTEDIYTLCANIVLGRYGRPHLPWSIKAQLMGVPGSSTGDVFHAWAQLPIPREQYGEEQKEEQRVHFPECKPLPGAEKLLRHLNVARNNDGKKIQIALATSTRQMNYDLKTQSAETRELLANFDDNKRILWDDPRLANARGKPAPDIFLLALRSINENLDEGEKPITPEECLVFEDSVPGVEAGRRAGMRVVWVPHQALAAEYKGKEELVLAGRIGLVKIGDEWQLGEAVDGWGVKISSLEKFPYAKFGISIPS</sequence>
<dbReference type="InterPro" id="IPR036412">
    <property type="entry name" value="HAD-like_sf"/>
</dbReference>
<dbReference type="EMBL" id="KZ613516">
    <property type="protein sequence ID" value="PMD15032.1"/>
    <property type="molecule type" value="Genomic_DNA"/>
</dbReference>